<dbReference type="eggNOG" id="ENOG502S22Q">
    <property type="taxonomic scope" value="Eukaryota"/>
</dbReference>
<name>A1CR24_ASPCL</name>
<dbReference type="PANTHER" id="PTHR35895">
    <property type="entry name" value="CHROMOSOME 16, WHOLE GENOME SHOTGUN SEQUENCE"/>
    <property type="match status" value="1"/>
</dbReference>
<dbReference type="VEuPathDB" id="FungiDB:ACLA_028200"/>
<keyword evidence="1" id="KW-0472">Membrane</keyword>
<keyword evidence="1" id="KW-1133">Transmembrane helix</keyword>
<organism evidence="2 3">
    <name type="scientific">Aspergillus clavatus (strain ATCC 1007 / CBS 513.65 / DSM 816 / NCTC 3887 / NRRL 1 / QM 1276 / 107)</name>
    <dbReference type="NCBI Taxonomy" id="344612"/>
    <lineage>
        <taxon>Eukaryota</taxon>
        <taxon>Fungi</taxon>
        <taxon>Dikarya</taxon>
        <taxon>Ascomycota</taxon>
        <taxon>Pezizomycotina</taxon>
        <taxon>Eurotiomycetes</taxon>
        <taxon>Eurotiomycetidae</taxon>
        <taxon>Eurotiales</taxon>
        <taxon>Aspergillaceae</taxon>
        <taxon>Aspergillus</taxon>
        <taxon>Aspergillus subgen. Fumigati</taxon>
    </lineage>
</organism>
<dbReference type="KEGG" id="act:ACLA_028200"/>
<dbReference type="STRING" id="344612.A1CR24"/>
<dbReference type="EMBL" id="DS027059">
    <property type="protein sequence ID" value="EAW08095.1"/>
    <property type="molecule type" value="Genomic_DNA"/>
</dbReference>
<dbReference type="HOGENOM" id="CLU_035244_1_0_1"/>
<dbReference type="OMA" id="MKRFWWA"/>
<dbReference type="InterPro" id="IPR046368">
    <property type="entry name" value="Tag1"/>
</dbReference>
<keyword evidence="3" id="KW-1185">Reference proteome</keyword>
<protein>
    <submittedName>
        <fullName evidence="2">Uncharacterized protein</fullName>
    </submittedName>
</protein>
<evidence type="ECO:0000256" key="1">
    <source>
        <dbReference type="SAM" id="Phobius"/>
    </source>
</evidence>
<evidence type="ECO:0000313" key="2">
    <source>
        <dbReference type="EMBL" id="EAW08095.1"/>
    </source>
</evidence>
<reference evidence="2 3" key="1">
    <citation type="journal article" date="2008" name="PLoS Genet.">
        <title>Genomic islands in the pathogenic filamentous fungus Aspergillus fumigatus.</title>
        <authorList>
            <person name="Fedorova N.D."/>
            <person name="Khaldi N."/>
            <person name="Joardar V.S."/>
            <person name="Maiti R."/>
            <person name="Amedeo P."/>
            <person name="Anderson M.J."/>
            <person name="Crabtree J."/>
            <person name="Silva J.C."/>
            <person name="Badger J.H."/>
            <person name="Albarraq A."/>
            <person name="Angiuoli S."/>
            <person name="Bussey H."/>
            <person name="Bowyer P."/>
            <person name="Cotty P.J."/>
            <person name="Dyer P.S."/>
            <person name="Egan A."/>
            <person name="Galens K."/>
            <person name="Fraser-Liggett C.M."/>
            <person name="Haas B.J."/>
            <person name="Inman J.M."/>
            <person name="Kent R."/>
            <person name="Lemieux S."/>
            <person name="Malavazi I."/>
            <person name="Orvis J."/>
            <person name="Roemer T."/>
            <person name="Ronning C.M."/>
            <person name="Sundaram J.P."/>
            <person name="Sutton G."/>
            <person name="Turner G."/>
            <person name="Venter J.C."/>
            <person name="White O.R."/>
            <person name="Whitty B.R."/>
            <person name="Youngman P."/>
            <person name="Wolfe K.H."/>
            <person name="Goldman G.H."/>
            <person name="Wortman J.R."/>
            <person name="Jiang B."/>
            <person name="Denning D.W."/>
            <person name="Nierman W.C."/>
        </authorList>
    </citation>
    <scope>NUCLEOTIDE SEQUENCE [LARGE SCALE GENOMIC DNA]</scope>
    <source>
        <strain evidence="3">ATCC 1007 / CBS 513.65 / DSM 816 / NCTC 3887 / NRRL 1</strain>
    </source>
</reference>
<dbReference type="Proteomes" id="UP000006701">
    <property type="component" value="Unassembled WGS sequence"/>
</dbReference>
<dbReference type="GO" id="GO:0000329">
    <property type="term" value="C:fungal-type vacuole membrane"/>
    <property type="evidence" value="ECO:0007669"/>
    <property type="project" value="InterPro"/>
</dbReference>
<dbReference type="AlphaFoldDB" id="A1CR24"/>
<dbReference type="PANTHER" id="PTHR35895:SF1">
    <property type="entry name" value="LIPID-BINDING SERUM GLYCOPROTEIN C-TERMINAL DOMAIN-CONTAINING PROTEIN"/>
    <property type="match status" value="1"/>
</dbReference>
<feature type="transmembrane region" description="Helical" evidence="1">
    <location>
        <begin position="38"/>
        <end position="61"/>
    </location>
</feature>
<dbReference type="OrthoDB" id="10039566at2759"/>
<gene>
    <name evidence="2" type="ORF">ACLA_028200</name>
</gene>
<keyword evidence="1" id="KW-0812">Transmembrane</keyword>
<accession>A1CR24</accession>
<proteinExistence type="predicted"/>
<evidence type="ECO:0000313" key="3">
    <source>
        <dbReference type="Proteomes" id="UP000006701"/>
    </source>
</evidence>
<dbReference type="Pfam" id="PF12505">
    <property type="entry name" value="DUF3712"/>
    <property type="match status" value="1"/>
</dbReference>
<dbReference type="GeneID" id="4701957"/>
<dbReference type="InterPro" id="IPR022185">
    <property type="entry name" value="DUF3712"/>
</dbReference>
<sequence length="345" mass="37584">MAKLDLEQSSGTSEVNDKSAQVKPSRIQRWKAHMQKWWWLYLICFCAIVLVVVLPIIYVGVPRIASQYINDYKYDYTGLQITNPRPSAFHVSQTQKLKMGGGFSGSGHLSAFNATITVPGTSTPMAIFPVSQIDFSDGADFSISQDLDLLCVDCLSQLAAAAASDKEYAVLVTGDPDLKFGALPTAHLDIHKTMKMQGYNVQEFLNSDGAFNVTSLDLLSPTTPEGYNVNATVAFHNPTPFSVEMGFVSLNLSVGDTSLGYVDLPNLTIEGDIVNTVVLGSIDETLLIKKGLWESSNTDFGKVNIDIHGNRCEYGGQEIPYFTAAIRAINASAKIDLMDYVGDIL</sequence>
<dbReference type="RefSeq" id="XP_001269521.1">
    <property type="nucleotide sequence ID" value="XM_001269520.1"/>
</dbReference>